<dbReference type="InterPro" id="IPR051621">
    <property type="entry name" value="T2SS_protein_J"/>
</dbReference>
<dbReference type="GO" id="GO:0015628">
    <property type="term" value="P:protein secretion by the type II secretion system"/>
    <property type="evidence" value="ECO:0007669"/>
    <property type="project" value="InterPro"/>
</dbReference>
<keyword evidence="13" id="KW-1185">Reference proteome</keyword>
<comment type="similarity">
    <text evidence="9">Belongs to the GSP H family.</text>
</comment>
<evidence type="ECO:0000256" key="7">
    <source>
        <dbReference type="ARBA" id="ARBA00022989"/>
    </source>
</evidence>
<evidence type="ECO:0000256" key="5">
    <source>
        <dbReference type="ARBA" id="ARBA00022519"/>
    </source>
</evidence>
<gene>
    <name evidence="12" type="primary">gspH</name>
    <name evidence="12" type="ORF">CCZ37_00395</name>
</gene>
<evidence type="ECO:0000259" key="11">
    <source>
        <dbReference type="Pfam" id="PF12019"/>
    </source>
</evidence>
<accession>A0A223MUD9</accession>
<evidence type="ECO:0000256" key="3">
    <source>
        <dbReference type="ARBA" id="ARBA00022475"/>
    </source>
</evidence>
<organism evidence="12 13">
    <name type="scientific">Vibrio qinghaiensis</name>
    <dbReference type="NCBI Taxonomy" id="2025808"/>
    <lineage>
        <taxon>Bacteria</taxon>
        <taxon>Pseudomonadati</taxon>
        <taxon>Pseudomonadota</taxon>
        <taxon>Gammaproteobacteria</taxon>
        <taxon>Vibrionales</taxon>
        <taxon>Vibrionaceae</taxon>
        <taxon>Vibrio</taxon>
    </lineage>
</organism>
<feature type="domain" description="General secretion pathway GspH" evidence="11">
    <location>
        <begin position="42"/>
        <end position="179"/>
    </location>
</feature>
<dbReference type="GO" id="GO:0015627">
    <property type="term" value="C:type II protein secretion system complex"/>
    <property type="evidence" value="ECO:0007669"/>
    <property type="project" value="InterPro"/>
</dbReference>
<dbReference type="GO" id="GO:0005886">
    <property type="term" value="C:plasma membrane"/>
    <property type="evidence" value="ECO:0007669"/>
    <property type="project" value="UniProtKB-SubCell"/>
</dbReference>
<keyword evidence="4" id="KW-0488">Methylation</keyword>
<dbReference type="Pfam" id="PF12019">
    <property type="entry name" value="GspH"/>
    <property type="match status" value="1"/>
</dbReference>
<dbReference type="InterPro" id="IPR022346">
    <property type="entry name" value="T2SS_GspH"/>
</dbReference>
<keyword evidence="5" id="KW-0997">Cell inner membrane</keyword>
<proteinExistence type="inferred from homology"/>
<comment type="subcellular location">
    <subcellularLocation>
        <location evidence="1">Cell inner membrane</location>
        <topology evidence="1">Single-pass membrane protein</topology>
    </subcellularLocation>
</comment>
<dbReference type="InterPro" id="IPR012902">
    <property type="entry name" value="N_methyl_site"/>
</dbReference>
<dbReference type="SUPFAM" id="SSF54523">
    <property type="entry name" value="Pili subunits"/>
    <property type="match status" value="1"/>
</dbReference>
<evidence type="ECO:0000256" key="2">
    <source>
        <dbReference type="ARBA" id="ARBA00021549"/>
    </source>
</evidence>
<evidence type="ECO:0000256" key="9">
    <source>
        <dbReference type="ARBA" id="ARBA00025772"/>
    </source>
</evidence>
<dbReference type="InterPro" id="IPR049875">
    <property type="entry name" value="TypeII_GspH"/>
</dbReference>
<keyword evidence="8" id="KW-0472">Membrane</keyword>
<keyword evidence="7" id="KW-1133">Transmembrane helix</keyword>
<dbReference type="Pfam" id="PF07963">
    <property type="entry name" value="N_methyl"/>
    <property type="match status" value="1"/>
</dbReference>
<evidence type="ECO:0000313" key="12">
    <source>
        <dbReference type="EMBL" id="ASU21188.1"/>
    </source>
</evidence>
<dbReference type="AlphaFoldDB" id="A0A223MUD9"/>
<keyword evidence="6" id="KW-0812">Transmembrane</keyword>
<dbReference type="InterPro" id="IPR045584">
    <property type="entry name" value="Pilin-like"/>
</dbReference>
<dbReference type="RefSeq" id="WP_010319320.1">
    <property type="nucleotide sequence ID" value="NZ_CAWNHI010000001.1"/>
</dbReference>
<dbReference type="EMBL" id="CP022741">
    <property type="protein sequence ID" value="ASU21188.1"/>
    <property type="molecule type" value="Genomic_DNA"/>
</dbReference>
<dbReference type="NCBIfam" id="TIGR01708">
    <property type="entry name" value="typeII_sec_gspH"/>
    <property type="match status" value="1"/>
</dbReference>
<dbReference type="PANTHER" id="PTHR39583">
    <property type="entry name" value="TYPE II SECRETION SYSTEM PROTEIN J-RELATED"/>
    <property type="match status" value="1"/>
</dbReference>
<dbReference type="PRINTS" id="PR00885">
    <property type="entry name" value="BCTERIALGSPH"/>
</dbReference>
<reference evidence="12 13" key="1">
    <citation type="submission" date="2017-08" db="EMBL/GenBank/DDBJ databases">
        <title>The Vibrio qinghaiensis sp.-Q67 is a luminous bacteria isolated firstly from Qinghai lake, Qinghai province, China, which has been proved to be very sensitive to detect environmental and food pollutants. Therefore, complete genome analysis of V. qinghaiensis sp.-Q67 highlights the potential application of this strain on detection of hazards in the contaminated environments.</title>
        <authorList>
            <person name="Gong L."/>
        </authorList>
    </citation>
    <scope>NUCLEOTIDE SEQUENCE [LARGE SCALE GENOMIC DNA]</scope>
    <source>
        <strain evidence="12 13">Q67</strain>
    </source>
</reference>
<evidence type="ECO:0000256" key="1">
    <source>
        <dbReference type="ARBA" id="ARBA00004377"/>
    </source>
</evidence>
<dbReference type="Gene3D" id="3.55.40.10">
    <property type="entry name" value="minor pseudopilin epsh domain"/>
    <property type="match status" value="1"/>
</dbReference>
<dbReference type="KEGG" id="vqi:CCZ37_00395"/>
<evidence type="ECO:0000313" key="13">
    <source>
        <dbReference type="Proteomes" id="UP000215148"/>
    </source>
</evidence>
<evidence type="ECO:0000256" key="8">
    <source>
        <dbReference type="ARBA" id="ARBA00023136"/>
    </source>
</evidence>
<dbReference type="InterPro" id="IPR002416">
    <property type="entry name" value="T2SS_protein-GspH"/>
</dbReference>
<evidence type="ECO:0000256" key="4">
    <source>
        <dbReference type="ARBA" id="ARBA00022481"/>
    </source>
</evidence>
<protein>
    <recommendedName>
        <fullName evidence="2">Type II secretion system protein H</fullName>
    </recommendedName>
    <alternativeName>
        <fullName evidence="10">General secretion pathway protein H</fullName>
    </alternativeName>
</protein>
<evidence type="ECO:0000256" key="6">
    <source>
        <dbReference type="ARBA" id="ARBA00022692"/>
    </source>
</evidence>
<name>A0A223MUD9_9VIBR</name>
<dbReference type="NCBIfam" id="TIGR02532">
    <property type="entry name" value="IV_pilin_GFxxxE"/>
    <property type="match status" value="1"/>
</dbReference>
<dbReference type="Proteomes" id="UP000215148">
    <property type="component" value="Chromosome 1"/>
</dbReference>
<dbReference type="PANTHER" id="PTHR39583:SF2">
    <property type="entry name" value="TYPE II SECRETION SYSTEM PROTEIN J"/>
    <property type="match status" value="1"/>
</dbReference>
<dbReference type="PROSITE" id="PS00409">
    <property type="entry name" value="PROKAR_NTER_METHYL"/>
    <property type="match status" value="1"/>
</dbReference>
<evidence type="ECO:0000256" key="10">
    <source>
        <dbReference type="ARBA" id="ARBA00030775"/>
    </source>
</evidence>
<sequence length="192" mass="21396">MLSQRGFTLLEILLVLVLLSLSAVAVISTLPSTNNDDAKQYAMSLYQRLQLSNEEAILSGKDFGLRVDEKKSHLVFLSMEDKGWQPLESKKMASQLQLPEGLSLQFELGGNTWKNDDRLFKPGSLFDDDKFADEGEQKKQLPPQVFILSSGELTPFVLSIHLNQQDAEQGWRVVVKENGEITLFAPGDAIDG</sequence>
<keyword evidence="3" id="KW-1003">Cell membrane</keyword>